<gene>
    <name evidence="1" type="ORF">FNB15_17810</name>
</gene>
<organism evidence="1 2">
    <name type="scientific">Ferrovibrio terrae</name>
    <dbReference type="NCBI Taxonomy" id="2594003"/>
    <lineage>
        <taxon>Bacteria</taxon>
        <taxon>Pseudomonadati</taxon>
        <taxon>Pseudomonadota</taxon>
        <taxon>Alphaproteobacteria</taxon>
        <taxon>Rhodospirillales</taxon>
        <taxon>Rhodospirillaceae</taxon>
        <taxon>Ferrovibrio</taxon>
    </lineage>
</organism>
<dbReference type="AlphaFoldDB" id="A0A516H5R2"/>
<sequence length="181" mass="20136">MDDLLTVLSTLIALLLFGLALGIVVDRARLGYRRAESEKAMRRQGQYELTQRLEQVERAIAEQKPAIGAVRRQLIETVAECDALKRGLDSTEYPFAYTVVPMESRDMHARSWRFTARHAALGADLPETEPAGQWGQGRLYVIAAENQAEARSVMDRLLPRHRGFVVVNVGEASSDSPMPSA</sequence>
<protein>
    <submittedName>
        <fullName evidence="1">Uncharacterized protein</fullName>
    </submittedName>
</protein>
<accession>A0A516H5R2</accession>
<dbReference type="RefSeq" id="WP_144258006.1">
    <property type="nucleotide sequence ID" value="NZ_CP041636.1"/>
</dbReference>
<name>A0A516H5R2_9PROT</name>
<evidence type="ECO:0000313" key="1">
    <source>
        <dbReference type="EMBL" id="QDO99010.1"/>
    </source>
</evidence>
<evidence type="ECO:0000313" key="2">
    <source>
        <dbReference type="Proteomes" id="UP000317496"/>
    </source>
</evidence>
<dbReference type="EMBL" id="CP041636">
    <property type="protein sequence ID" value="QDO99010.1"/>
    <property type="molecule type" value="Genomic_DNA"/>
</dbReference>
<proteinExistence type="predicted"/>
<keyword evidence="2" id="KW-1185">Reference proteome</keyword>
<reference evidence="1 2" key="1">
    <citation type="submission" date="2019-07" db="EMBL/GenBank/DDBJ databases">
        <title>Genome sequencing for Ferrovibrio sp. K5.</title>
        <authorList>
            <person name="Park S.-J."/>
        </authorList>
    </citation>
    <scope>NUCLEOTIDE SEQUENCE [LARGE SCALE GENOMIC DNA]</scope>
    <source>
        <strain evidence="1 2">K5</strain>
    </source>
</reference>
<dbReference type="Proteomes" id="UP000317496">
    <property type="component" value="Chromosome"/>
</dbReference>
<dbReference type="KEGG" id="fer:FNB15_17810"/>